<dbReference type="EMBL" id="MHOV01000005">
    <property type="protein sequence ID" value="OGZ70669.1"/>
    <property type="molecule type" value="Genomic_DNA"/>
</dbReference>
<dbReference type="AlphaFoldDB" id="A0A1G2I7H8"/>
<evidence type="ECO:0000313" key="2">
    <source>
        <dbReference type="EMBL" id="OGZ70669.1"/>
    </source>
</evidence>
<comment type="caution">
    <text evidence="2">The sequence shown here is derived from an EMBL/GenBank/DDBJ whole genome shotgun (WGS) entry which is preliminary data.</text>
</comment>
<keyword evidence="1" id="KW-0812">Transmembrane</keyword>
<keyword evidence="1" id="KW-1133">Transmembrane helix</keyword>
<evidence type="ECO:0008006" key="4">
    <source>
        <dbReference type="Google" id="ProtNLM"/>
    </source>
</evidence>
<accession>A0A1G2I7H8</accession>
<feature type="transmembrane region" description="Helical" evidence="1">
    <location>
        <begin position="49"/>
        <end position="70"/>
    </location>
</feature>
<reference evidence="2 3" key="1">
    <citation type="journal article" date="2016" name="Nat. Commun.">
        <title>Thousands of microbial genomes shed light on interconnected biogeochemical processes in an aquifer system.</title>
        <authorList>
            <person name="Anantharaman K."/>
            <person name="Brown C.T."/>
            <person name="Hug L.A."/>
            <person name="Sharon I."/>
            <person name="Castelle C.J."/>
            <person name="Probst A.J."/>
            <person name="Thomas B.C."/>
            <person name="Singh A."/>
            <person name="Wilkins M.J."/>
            <person name="Karaoz U."/>
            <person name="Brodie E.L."/>
            <person name="Williams K.H."/>
            <person name="Hubbard S.S."/>
            <person name="Banfield J.F."/>
        </authorList>
    </citation>
    <scope>NUCLEOTIDE SEQUENCE [LARGE SCALE GENOMIC DNA]</scope>
</reference>
<organism evidence="2 3">
    <name type="scientific">Candidatus Staskawiczbacteria bacterium RIFCSPHIGHO2_12_FULL_38_11</name>
    <dbReference type="NCBI Taxonomy" id="1802209"/>
    <lineage>
        <taxon>Bacteria</taxon>
        <taxon>Candidatus Staskawicziibacteriota</taxon>
    </lineage>
</organism>
<proteinExistence type="predicted"/>
<feature type="transmembrane region" description="Helical" evidence="1">
    <location>
        <begin position="124"/>
        <end position="142"/>
    </location>
</feature>
<keyword evidence="1" id="KW-0472">Membrane</keyword>
<evidence type="ECO:0000256" key="1">
    <source>
        <dbReference type="SAM" id="Phobius"/>
    </source>
</evidence>
<name>A0A1G2I7H8_9BACT</name>
<feature type="transmembrane region" description="Helical" evidence="1">
    <location>
        <begin position="76"/>
        <end position="97"/>
    </location>
</feature>
<dbReference type="Proteomes" id="UP000179214">
    <property type="component" value="Unassembled WGS sequence"/>
</dbReference>
<feature type="transmembrane region" description="Helical" evidence="1">
    <location>
        <begin position="6"/>
        <end position="28"/>
    </location>
</feature>
<gene>
    <name evidence="2" type="ORF">A3F47_00215</name>
</gene>
<sequence>MLFGAAIGALVQNALLAIILAFLGHYFLDVFPHIEYKIENIKNKIWKNSLPDFLKVFLDFCLGILIISLFSKNNLVIYICAFVAMVPDGLTLVSYAFPNKISKAHDYMHTQKIHYLTKQKKFPIFWRITTQAIAIIISIALLKY</sequence>
<protein>
    <recommendedName>
        <fullName evidence="4">DUF3307 domain-containing protein</fullName>
    </recommendedName>
</protein>
<evidence type="ECO:0000313" key="3">
    <source>
        <dbReference type="Proteomes" id="UP000179214"/>
    </source>
</evidence>